<accession>A0A1H1JQZ2</accession>
<organism evidence="2 3">
    <name type="scientific">Paraburkholderia fungorum</name>
    <dbReference type="NCBI Taxonomy" id="134537"/>
    <lineage>
        <taxon>Bacteria</taxon>
        <taxon>Pseudomonadati</taxon>
        <taxon>Pseudomonadota</taxon>
        <taxon>Betaproteobacteria</taxon>
        <taxon>Burkholderiales</taxon>
        <taxon>Burkholderiaceae</taxon>
        <taxon>Paraburkholderia</taxon>
    </lineage>
</organism>
<feature type="compositionally biased region" description="Basic and acidic residues" evidence="1">
    <location>
        <begin position="25"/>
        <end position="43"/>
    </location>
</feature>
<feature type="region of interest" description="Disordered" evidence="1">
    <location>
        <begin position="20"/>
        <end position="58"/>
    </location>
</feature>
<name>A0A1H1JQZ2_9BURK</name>
<evidence type="ECO:0000256" key="1">
    <source>
        <dbReference type="SAM" id="MobiDB-lite"/>
    </source>
</evidence>
<reference evidence="3" key="1">
    <citation type="submission" date="2016-10" db="EMBL/GenBank/DDBJ databases">
        <authorList>
            <person name="Varghese N."/>
            <person name="Submissions S."/>
        </authorList>
    </citation>
    <scope>NUCLEOTIDE SEQUENCE [LARGE SCALE GENOMIC DNA]</scope>
    <source>
        <strain evidence="3">GAS106B</strain>
    </source>
</reference>
<protein>
    <submittedName>
        <fullName evidence="2">Uncharacterized protein</fullName>
    </submittedName>
</protein>
<gene>
    <name evidence="2" type="ORF">SAMN05443245_7189</name>
</gene>
<keyword evidence="3" id="KW-1185">Reference proteome</keyword>
<dbReference type="EMBL" id="FNKP01000003">
    <property type="protein sequence ID" value="SDR52426.1"/>
    <property type="molecule type" value="Genomic_DNA"/>
</dbReference>
<evidence type="ECO:0000313" key="2">
    <source>
        <dbReference type="EMBL" id="SDR52426.1"/>
    </source>
</evidence>
<dbReference type="Proteomes" id="UP000183487">
    <property type="component" value="Unassembled WGS sequence"/>
</dbReference>
<proteinExistence type="predicted"/>
<evidence type="ECO:0000313" key="3">
    <source>
        <dbReference type="Proteomes" id="UP000183487"/>
    </source>
</evidence>
<sequence length="58" mass="6506">MTMRTTSGDWISMMEDIQKFPSGSVDRDGADTGHPAVDELVEKRGRRGKNTLTDFPYT</sequence>
<dbReference type="AlphaFoldDB" id="A0A1H1JQZ2"/>